<dbReference type="GO" id="GO:0005737">
    <property type="term" value="C:cytoplasm"/>
    <property type="evidence" value="ECO:0007669"/>
    <property type="project" value="UniProtKB-ARBA"/>
</dbReference>
<evidence type="ECO:0000256" key="1">
    <source>
        <dbReference type="ARBA" id="ARBA00007228"/>
    </source>
</evidence>
<dbReference type="SUPFAM" id="SSF75217">
    <property type="entry name" value="alpha/beta knot"/>
    <property type="match status" value="1"/>
</dbReference>
<dbReference type="eggNOG" id="COG0566">
    <property type="taxonomic scope" value="Bacteria"/>
</dbReference>
<organism evidence="5 6">
    <name type="scientific">Hoylesella buccalis ATCC 35310</name>
    <dbReference type="NCBI Taxonomy" id="679190"/>
    <lineage>
        <taxon>Bacteria</taxon>
        <taxon>Pseudomonadati</taxon>
        <taxon>Bacteroidota</taxon>
        <taxon>Bacteroidia</taxon>
        <taxon>Bacteroidales</taxon>
        <taxon>Prevotellaceae</taxon>
        <taxon>Hoylesella</taxon>
    </lineage>
</organism>
<comment type="caution">
    <text evidence="5">The sequence shown here is derived from an EMBL/GenBank/DDBJ whole genome shotgun (WGS) entry which is preliminary data.</text>
</comment>
<evidence type="ECO:0000313" key="6">
    <source>
        <dbReference type="Proteomes" id="UP000005283"/>
    </source>
</evidence>
<dbReference type="InterPro" id="IPR001537">
    <property type="entry name" value="SpoU_MeTrfase"/>
</dbReference>
<evidence type="ECO:0000313" key="5">
    <source>
        <dbReference type="EMBL" id="EFA93156.1"/>
    </source>
</evidence>
<dbReference type="SMART" id="SM00967">
    <property type="entry name" value="SpoU_sub_bind"/>
    <property type="match status" value="1"/>
</dbReference>
<dbReference type="SUPFAM" id="SSF55315">
    <property type="entry name" value="L30e-like"/>
    <property type="match status" value="1"/>
</dbReference>
<proteinExistence type="inferred from homology"/>
<reference evidence="5 6" key="1">
    <citation type="submission" date="2009-12" db="EMBL/GenBank/DDBJ databases">
        <title>Genome Sequence of Prevotella buccalis ATCC 35310.</title>
        <authorList>
            <person name="Durkin A.S."/>
            <person name="Madupu R."/>
            <person name="Torralba M."/>
            <person name="Methe B."/>
            <person name="Sutton G."/>
            <person name="Strausberg R.L."/>
            <person name="Nelson K.E."/>
        </authorList>
    </citation>
    <scope>NUCLEOTIDE SEQUENCE [LARGE SCALE GENOMIC DNA]</scope>
    <source>
        <strain evidence="5 6">ATCC 35310</strain>
    </source>
</reference>
<dbReference type="EMBL" id="ADEG01000011">
    <property type="protein sequence ID" value="EFA93156.1"/>
    <property type="molecule type" value="Genomic_DNA"/>
</dbReference>
<dbReference type="InterPro" id="IPR051259">
    <property type="entry name" value="rRNA_Methyltransferase"/>
</dbReference>
<keyword evidence="2 5" id="KW-0489">Methyltransferase</keyword>
<dbReference type="InterPro" id="IPR029028">
    <property type="entry name" value="Alpha/beta_knot_MTases"/>
</dbReference>
<dbReference type="CDD" id="cd18109">
    <property type="entry name" value="SpoU-like_RNA-MTase"/>
    <property type="match status" value="1"/>
</dbReference>
<comment type="similarity">
    <text evidence="1">Belongs to the class IV-like SAM-binding methyltransferase superfamily. RNA methyltransferase TrmH family.</text>
</comment>
<dbReference type="AlphaFoldDB" id="D1W2T0"/>
<accession>D1W2T0</accession>
<dbReference type="GO" id="GO:0008173">
    <property type="term" value="F:RNA methyltransferase activity"/>
    <property type="evidence" value="ECO:0007669"/>
    <property type="project" value="InterPro"/>
</dbReference>
<dbReference type="InterPro" id="IPR029026">
    <property type="entry name" value="tRNA_m1G_MTases_N"/>
</dbReference>
<evidence type="ECO:0000256" key="3">
    <source>
        <dbReference type="ARBA" id="ARBA00022679"/>
    </source>
</evidence>
<keyword evidence="3 5" id="KW-0808">Transferase</keyword>
<dbReference type="Pfam" id="PF00588">
    <property type="entry name" value="SpoU_methylase"/>
    <property type="match status" value="1"/>
</dbReference>
<dbReference type="Gene3D" id="3.40.1280.10">
    <property type="match status" value="1"/>
</dbReference>
<dbReference type="InterPro" id="IPR029064">
    <property type="entry name" value="Ribosomal_eL30-like_sf"/>
</dbReference>
<dbReference type="InterPro" id="IPR013123">
    <property type="entry name" value="SpoU_subst-bd"/>
</dbReference>
<dbReference type="Gene3D" id="3.30.1330.30">
    <property type="match status" value="1"/>
</dbReference>
<protein>
    <submittedName>
        <fullName evidence="5">RNA methyltransferase, TrmH family</fullName>
    </submittedName>
</protein>
<keyword evidence="6" id="KW-1185">Reference proteome</keyword>
<dbReference type="Pfam" id="PF22435">
    <property type="entry name" value="MRM3-like_sub_bind"/>
    <property type="match status" value="1"/>
</dbReference>
<feature type="domain" description="RNA 2-O ribose methyltransferase substrate binding" evidence="4">
    <location>
        <begin position="54"/>
        <end position="129"/>
    </location>
</feature>
<dbReference type="GO" id="GO:0006396">
    <property type="term" value="P:RNA processing"/>
    <property type="evidence" value="ECO:0007669"/>
    <property type="project" value="InterPro"/>
</dbReference>
<dbReference type="Proteomes" id="UP000005283">
    <property type="component" value="Unassembled WGS sequence"/>
</dbReference>
<evidence type="ECO:0000259" key="4">
    <source>
        <dbReference type="SMART" id="SM00967"/>
    </source>
</evidence>
<evidence type="ECO:0000256" key="2">
    <source>
        <dbReference type="ARBA" id="ARBA00022603"/>
    </source>
</evidence>
<sequence>MLNKRLKNQEFTIFVLGFNIPQHIKTKRMISKAKLKYINALQTKKGRLAHGTFVAEGPKVVHDLLSSFQPELIVATEQWLERHEDEILKGNQGDRRPQIIAVSPDELQKISLLQHPQEVLAVFEQRHMPAHIDPTHELVLALDGIQDPGNLGTIIRIADWFGIRNVICSEDTADVYNPKVVQATMGSIAHVDVTYLNLCDFVDALPASTPVYGTLLDGEDIYQQTLTATGIIIMGNEGNGISKDLRARINHALLIPNFSTLPNKAESLNVAIATAIACSEFKRRTITT</sequence>
<dbReference type="PANTHER" id="PTHR43191:SF2">
    <property type="entry name" value="RRNA METHYLTRANSFERASE 3, MITOCHONDRIAL"/>
    <property type="match status" value="1"/>
</dbReference>
<dbReference type="GO" id="GO:0032259">
    <property type="term" value="P:methylation"/>
    <property type="evidence" value="ECO:0007669"/>
    <property type="project" value="UniProtKB-KW"/>
</dbReference>
<name>D1W2T0_9BACT</name>
<dbReference type="GO" id="GO:0003723">
    <property type="term" value="F:RNA binding"/>
    <property type="evidence" value="ECO:0007669"/>
    <property type="project" value="InterPro"/>
</dbReference>
<dbReference type="STRING" id="679190.HMPREF0650_0700"/>
<dbReference type="InterPro" id="IPR053888">
    <property type="entry name" value="MRM3-like_sub_bind"/>
</dbReference>
<gene>
    <name evidence="5" type="ORF">HMPREF0650_0700</name>
</gene>
<dbReference type="PANTHER" id="PTHR43191">
    <property type="entry name" value="RRNA METHYLTRANSFERASE 3"/>
    <property type="match status" value="1"/>
</dbReference>